<proteinExistence type="predicted"/>
<evidence type="ECO:0000313" key="2">
    <source>
        <dbReference type="Proteomes" id="UP000308652"/>
    </source>
</evidence>
<organism evidence="1 2">
    <name type="scientific">Crucibulum laeve</name>
    <dbReference type="NCBI Taxonomy" id="68775"/>
    <lineage>
        <taxon>Eukaryota</taxon>
        <taxon>Fungi</taxon>
        <taxon>Dikarya</taxon>
        <taxon>Basidiomycota</taxon>
        <taxon>Agaricomycotina</taxon>
        <taxon>Agaricomycetes</taxon>
        <taxon>Agaricomycetidae</taxon>
        <taxon>Agaricales</taxon>
        <taxon>Agaricineae</taxon>
        <taxon>Nidulariaceae</taxon>
        <taxon>Crucibulum</taxon>
    </lineage>
</organism>
<reference evidence="1 2" key="1">
    <citation type="journal article" date="2019" name="Nat. Ecol. Evol.">
        <title>Megaphylogeny resolves global patterns of mushroom evolution.</title>
        <authorList>
            <person name="Varga T."/>
            <person name="Krizsan K."/>
            <person name="Foldi C."/>
            <person name="Dima B."/>
            <person name="Sanchez-Garcia M."/>
            <person name="Sanchez-Ramirez S."/>
            <person name="Szollosi G.J."/>
            <person name="Szarkandi J.G."/>
            <person name="Papp V."/>
            <person name="Albert L."/>
            <person name="Andreopoulos W."/>
            <person name="Angelini C."/>
            <person name="Antonin V."/>
            <person name="Barry K.W."/>
            <person name="Bougher N.L."/>
            <person name="Buchanan P."/>
            <person name="Buyck B."/>
            <person name="Bense V."/>
            <person name="Catcheside P."/>
            <person name="Chovatia M."/>
            <person name="Cooper J."/>
            <person name="Damon W."/>
            <person name="Desjardin D."/>
            <person name="Finy P."/>
            <person name="Geml J."/>
            <person name="Haridas S."/>
            <person name="Hughes K."/>
            <person name="Justo A."/>
            <person name="Karasinski D."/>
            <person name="Kautmanova I."/>
            <person name="Kiss B."/>
            <person name="Kocsube S."/>
            <person name="Kotiranta H."/>
            <person name="LaButti K.M."/>
            <person name="Lechner B.E."/>
            <person name="Liimatainen K."/>
            <person name="Lipzen A."/>
            <person name="Lukacs Z."/>
            <person name="Mihaltcheva S."/>
            <person name="Morgado L.N."/>
            <person name="Niskanen T."/>
            <person name="Noordeloos M.E."/>
            <person name="Ohm R.A."/>
            <person name="Ortiz-Santana B."/>
            <person name="Ovrebo C."/>
            <person name="Racz N."/>
            <person name="Riley R."/>
            <person name="Savchenko A."/>
            <person name="Shiryaev A."/>
            <person name="Soop K."/>
            <person name="Spirin V."/>
            <person name="Szebenyi C."/>
            <person name="Tomsovsky M."/>
            <person name="Tulloss R.E."/>
            <person name="Uehling J."/>
            <person name="Grigoriev I.V."/>
            <person name="Vagvolgyi C."/>
            <person name="Papp T."/>
            <person name="Martin F.M."/>
            <person name="Miettinen O."/>
            <person name="Hibbett D.S."/>
            <person name="Nagy L.G."/>
        </authorList>
    </citation>
    <scope>NUCLEOTIDE SEQUENCE [LARGE SCALE GENOMIC DNA]</scope>
    <source>
        <strain evidence="1 2">CBS 166.37</strain>
    </source>
</reference>
<name>A0A5C3LS27_9AGAR</name>
<dbReference type="EMBL" id="ML213620">
    <property type="protein sequence ID" value="TFK35625.1"/>
    <property type="molecule type" value="Genomic_DNA"/>
</dbReference>
<gene>
    <name evidence="1" type="ORF">BDQ12DRAFT_315110</name>
</gene>
<dbReference type="OrthoDB" id="2796951at2759"/>
<sequence>MPGTTYMIQMPREARAFRSPCWRCGLDSSIEVLVIHLVFDKNSSYALPQPYPISYAKPCLVREWEVATLLCVNIQEDAALVGYHCGPYMRRNTSSQEGLPEPPSWSVRSNFPISRVTSPNGWISSGCGYLQIADHGQTILVDDLLGLQQFARYVH</sequence>
<keyword evidence="2" id="KW-1185">Reference proteome</keyword>
<accession>A0A5C3LS27</accession>
<evidence type="ECO:0000313" key="1">
    <source>
        <dbReference type="EMBL" id="TFK35625.1"/>
    </source>
</evidence>
<protein>
    <submittedName>
        <fullName evidence="1">Uncharacterized protein</fullName>
    </submittedName>
</protein>
<dbReference type="Proteomes" id="UP000308652">
    <property type="component" value="Unassembled WGS sequence"/>
</dbReference>
<dbReference type="AlphaFoldDB" id="A0A5C3LS27"/>